<gene>
    <name evidence="1" type="ORF">PAEH1_01550</name>
</gene>
<dbReference type="STRING" id="643674.PAEH1_01550"/>
<evidence type="ECO:0000313" key="2">
    <source>
        <dbReference type="Proteomes" id="UP000189369"/>
    </source>
</evidence>
<dbReference type="AlphaFoldDB" id="A0A1U9JXS4"/>
<reference evidence="1 2" key="1">
    <citation type="submission" date="2017-01" db="EMBL/GenBank/DDBJ databases">
        <title>Complete Genome Sequence of Paenalcaligenes hominis, Isolated from a paraplegic Patient with neurogenic bladder.</title>
        <authorList>
            <person name="Mukhopadhyay R."/>
            <person name="Joaquin J."/>
            <person name="Hogue R."/>
            <person name="Kilaru A."/>
            <person name="Jospin G."/>
            <person name="Mars K."/>
            <person name="Eisen J.A."/>
            <person name="Chaturvedi V."/>
        </authorList>
    </citation>
    <scope>NUCLEOTIDE SEQUENCE [LARGE SCALE GENOMIC DNA]</scope>
    <source>
        <strain evidence="1 2">15S00501</strain>
    </source>
</reference>
<sequence length="298" mass="33407">MSLVIVKPVVVTDEMLIDSNVPVDDYPPFDPDEIYSVGARVVLGRYIYESLADENQGNDPLGYPDKWLSPGVVNRWRAFDDQISSRAMGPNLITYRIKTGRAANSIGILNLTGATEVKIRVEDPQLGVYEKAQKVNPITPQSSWWHWYYGYRKARNQALFLRLPSYPRAEICIEIKGGEKLGVGLIVLGQQRRFGIGVEYGARAGITSYSRVRRDSDSGEVDIRKGRSSKRSTFNLAIRNTEVDQVYDFMSEVDSVPVLMIATDSFKAFTGYGLIKHFEVVVPNVSTSDCSIEFDGFI</sequence>
<accession>A0A1U9JXS4</accession>
<evidence type="ECO:0000313" key="1">
    <source>
        <dbReference type="EMBL" id="AQS50564.1"/>
    </source>
</evidence>
<proteinExistence type="predicted"/>
<dbReference type="KEGG" id="phn:PAEH1_01550"/>
<dbReference type="Proteomes" id="UP000189369">
    <property type="component" value="Chromosome"/>
</dbReference>
<organism evidence="1 2">
    <name type="scientific">Paenalcaligenes hominis</name>
    <dbReference type="NCBI Taxonomy" id="643674"/>
    <lineage>
        <taxon>Bacteria</taxon>
        <taxon>Pseudomonadati</taxon>
        <taxon>Pseudomonadota</taxon>
        <taxon>Betaproteobacteria</taxon>
        <taxon>Burkholderiales</taxon>
        <taxon>Alcaligenaceae</taxon>
        <taxon>Paenalcaligenes</taxon>
    </lineage>
</organism>
<dbReference type="EMBL" id="CP019697">
    <property type="protein sequence ID" value="AQS50564.1"/>
    <property type="molecule type" value="Genomic_DNA"/>
</dbReference>
<dbReference type="OrthoDB" id="6992011at2"/>
<protein>
    <submittedName>
        <fullName evidence="1">Uncharacterized protein</fullName>
    </submittedName>
</protein>
<name>A0A1U9JXS4_9BURK</name>